<dbReference type="VEuPathDB" id="FungiDB:T552_02821"/>
<name>A0A0W4ZD54_PNEC8</name>
<comment type="caution">
    <text evidence="8">The sequence shown here is derived from an EMBL/GenBank/DDBJ whole genome shotgun (WGS) entry which is preliminary data.</text>
</comment>
<dbReference type="GO" id="GO:0004185">
    <property type="term" value="F:serine-type carboxypeptidase activity"/>
    <property type="evidence" value="ECO:0007669"/>
    <property type="project" value="UniProtKB-UniRule"/>
</dbReference>
<feature type="signal peptide" evidence="7">
    <location>
        <begin position="1"/>
        <end position="28"/>
    </location>
</feature>
<dbReference type="PANTHER" id="PTHR11802:SF113">
    <property type="entry name" value="SERINE CARBOXYPEPTIDASE CTSA-4.1"/>
    <property type="match status" value="1"/>
</dbReference>
<comment type="similarity">
    <text evidence="1 7">Belongs to the peptidase S10 family.</text>
</comment>
<evidence type="ECO:0000256" key="1">
    <source>
        <dbReference type="ARBA" id="ARBA00009431"/>
    </source>
</evidence>
<keyword evidence="5 7" id="KW-0378">Hydrolase</keyword>
<dbReference type="AlphaFoldDB" id="A0A0W4ZD54"/>
<keyword evidence="9" id="KW-1185">Reference proteome</keyword>
<sequence length="563" mass="65405">MEKGILQGKKLLLVLFCIIFAGLSGVNTIETVEKIERVERGEPEYYEELNEGISKYSNAKMIKLIDMLSGFTKDANDIQKWAEEYYSSIFHDEEVDIRMVAKEYVETKLSLLNEWKVIEKKSIPEYKLHVRKVNDPILDVVTQYSGYIQFQKRYLYYYFLESRSDPMKDPLILWLNGGPGCSSFFGMFFALGPSKYDLEDGSIYYNPWSWNHRSSLIFLDQPAGAGFSYNEDDKDISLLAESSWNFYIFMVLFFTAFPQYSHLDFHLAGESYAGHFIPIFAAEIMEYKHKPLDLSDIPEKIDKFPDINLKTVMIGNGYVDPYNQFAYFYYVGCSKLWGGLLPSSVCDTMRGYVDKCLNFLEFCLDYMESECTCSSSIRYCNIHLLEPFITAGIDLYDRRLKFSTVENQFANFIKFVNDKKVFFNATSRYSLCNYNITMAFLKKGEQAQSVVPFVKSLLDDNIKVLVFAGDQDIICNWYGVSSWVHEMKWNHTEEFNNQSFRPWSLKRKLGNKLKGTIAGQVKHHSGLTLLRVRDAGHSVGETQPEYNFEMYLRWLSGDYAFEN</sequence>
<organism evidence="8 9">
    <name type="scientific">Pneumocystis carinii (strain B80)</name>
    <name type="common">Rat pneumocystis pneumonia agent</name>
    <name type="synonym">Pneumocystis carinii f. sp. carinii</name>
    <dbReference type="NCBI Taxonomy" id="1408658"/>
    <lineage>
        <taxon>Eukaryota</taxon>
        <taxon>Fungi</taxon>
        <taxon>Dikarya</taxon>
        <taxon>Ascomycota</taxon>
        <taxon>Taphrinomycotina</taxon>
        <taxon>Pneumocystomycetes</taxon>
        <taxon>Pneumocystaceae</taxon>
        <taxon>Pneumocystis</taxon>
    </lineage>
</organism>
<evidence type="ECO:0000256" key="7">
    <source>
        <dbReference type="RuleBase" id="RU361156"/>
    </source>
</evidence>
<dbReference type="PRINTS" id="PR00724">
    <property type="entry name" value="CRBOXYPTASEC"/>
</dbReference>
<gene>
    <name evidence="8" type="ORF">T552_02821</name>
</gene>
<dbReference type="PANTHER" id="PTHR11802">
    <property type="entry name" value="SERINE PROTEASE FAMILY S10 SERINE CARBOXYPEPTIDASE"/>
    <property type="match status" value="1"/>
</dbReference>
<keyword evidence="4 7" id="KW-0732">Signal</keyword>
<dbReference type="EMBL" id="LFVZ01000013">
    <property type="protein sequence ID" value="KTW26336.1"/>
    <property type="molecule type" value="Genomic_DNA"/>
</dbReference>
<evidence type="ECO:0000256" key="5">
    <source>
        <dbReference type="ARBA" id="ARBA00022801"/>
    </source>
</evidence>
<dbReference type="Proteomes" id="UP000054454">
    <property type="component" value="Unassembled WGS sequence"/>
</dbReference>
<dbReference type="SUPFAM" id="SSF53474">
    <property type="entry name" value="alpha/beta-Hydrolases"/>
    <property type="match status" value="1"/>
</dbReference>
<dbReference type="GO" id="GO:0000324">
    <property type="term" value="C:fungal-type vacuole"/>
    <property type="evidence" value="ECO:0007669"/>
    <property type="project" value="TreeGrafter"/>
</dbReference>
<dbReference type="PROSITE" id="PS00131">
    <property type="entry name" value="CARBOXYPEPT_SER_SER"/>
    <property type="match status" value="1"/>
</dbReference>
<dbReference type="InterPro" id="IPR029058">
    <property type="entry name" value="AB_hydrolase_fold"/>
</dbReference>
<reference evidence="9" key="1">
    <citation type="journal article" date="2016" name="Nat. Commun.">
        <title>Genome analysis of three Pneumocystis species reveals adaptation mechanisms to life exclusively in mammalian hosts.</title>
        <authorList>
            <person name="Ma L."/>
            <person name="Chen Z."/>
            <person name="Huang D.W."/>
            <person name="Kutty G."/>
            <person name="Ishihara M."/>
            <person name="Wang H."/>
            <person name="Abouelleil A."/>
            <person name="Bishop L."/>
            <person name="Davey E."/>
            <person name="Deng R."/>
            <person name="Deng X."/>
            <person name="Fan L."/>
            <person name="Fantoni G."/>
            <person name="Fitzgerald M."/>
            <person name="Gogineni E."/>
            <person name="Goldberg J.M."/>
            <person name="Handley G."/>
            <person name="Hu X."/>
            <person name="Huber C."/>
            <person name="Jiao X."/>
            <person name="Jones K."/>
            <person name="Levin J.Z."/>
            <person name="Liu Y."/>
            <person name="Macdonald P."/>
            <person name="Melnikov A."/>
            <person name="Raley C."/>
            <person name="Sassi M."/>
            <person name="Sherman B.T."/>
            <person name="Song X."/>
            <person name="Sykes S."/>
            <person name="Tran B."/>
            <person name="Walsh L."/>
            <person name="Xia Y."/>
            <person name="Yang J."/>
            <person name="Young S."/>
            <person name="Zeng Q."/>
            <person name="Zheng X."/>
            <person name="Stephens R."/>
            <person name="Nusbaum C."/>
            <person name="Birren B.W."/>
            <person name="Azadi P."/>
            <person name="Lempicki R.A."/>
            <person name="Cuomo C.A."/>
            <person name="Kovacs J.A."/>
        </authorList>
    </citation>
    <scope>NUCLEOTIDE SEQUENCE [LARGE SCALE GENOMIC DNA]</scope>
    <source>
        <strain evidence="9">B80</strain>
    </source>
</reference>
<keyword evidence="2 7" id="KW-0121">Carboxypeptidase</keyword>
<accession>A0A0W4ZD54</accession>
<evidence type="ECO:0000256" key="2">
    <source>
        <dbReference type="ARBA" id="ARBA00022645"/>
    </source>
</evidence>
<dbReference type="Gene3D" id="1.10.287.410">
    <property type="match status" value="1"/>
</dbReference>
<dbReference type="GeneID" id="28937553"/>
<keyword evidence="6" id="KW-0325">Glycoprotein</keyword>
<dbReference type="InterPro" id="IPR018202">
    <property type="entry name" value="Ser_caboxypep_ser_AS"/>
</dbReference>
<dbReference type="RefSeq" id="XP_018224784.1">
    <property type="nucleotide sequence ID" value="XM_018371350.1"/>
</dbReference>
<dbReference type="OrthoDB" id="443318at2759"/>
<dbReference type="InterPro" id="IPR001563">
    <property type="entry name" value="Peptidase_S10"/>
</dbReference>
<feature type="chain" id="PRO_5006774739" description="Carboxypeptidase" evidence="7">
    <location>
        <begin position="29"/>
        <end position="563"/>
    </location>
</feature>
<proteinExistence type="inferred from homology"/>
<evidence type="ECO:0000256" key="6">
    <source>
        <dbReference type="ARBA" id="ARBA00023180"/>
    </source>
</evidence>
<evidence type="ECO:0000256" key="4">
    <source>
        <dbReference type="ARBA" id="ARBA00022729"/>
    </source>
</evidence>
<evidence type="ECO:0000313" key="8">
    <source>
        <dbReference type="EMBL" id="KTW26336.1"/>
    </source>
</evidence>
<keyword evidence="3 7" id="KW-0645">Protease</keyword>
<dbReference type="GO" id="GO:0006508">
    <property type="term" value="P:proteolysis"/>
    <property type="evidence" value="ECO:0007669"/>
    <property type="project" value="UniProtKB-KW"/>
</dbReference>
<evidence type="ECO:0000256" key="3">
    <source>
        <dbReference type="ARBA" id="ARBA00022670"/>
    </source>
</evidence>
<evidence type="ECO:0000313" key="9">
    <source>
        <dbReference type="Proteomes" id="UP000054454"/>
    </source>
</evidence>
<dbReference type="EC" id="3.4.16.-" evidence="7"/>
<protein>
    <recommendedName>
        <fullName evidence="7">Carboxypeptidase</fullName>
        <ecNumber evidence="7">3.4.16.-</ecNumber>
    </recommendedName>
</protein>
<dbReference type="Gene3D" id="3.40.50.1820">
    <property type="entry name" value="alpha/beta hydrolase"/>
    <property type="match status" value="1"/>
</dbReference>
<dbReference type="Pfam" id="PF00450">
    <property type="entry name" value="Peptidase_S10"/>
    <property type="match status" value="1"/>
</dbReference>